<geneLocation type="plasmid" evidence="1 2">
    <name>pW43B</name>
</geneLocation>
<dbReference type="KEGG" id="sedi:EBB79_22420"/>
<dbReference type="RefSeq" id="WP_127751216.1">
    <property type="nucleotide sequence ID" value="NZ_CP033221.1"/>
</dbReference>
<protein>
    <submittedName>
        <fullName evidence="1">Sarcosine oxidase subunit gamma</fullName>
    </submittedName>
</protein>
<reference evidence="1 2" key="1">
    <citation type="submission" date="2018-10" db="EMBL/GenBank/DDBJ databases">
        <title>Parasedimentitalea marina sp. nov., a psychrophilic bacterium isolated from deep seawater of the New Britain Trench.</title>
        <authorList>
            <person name="Cao J."/>
        </authorList>
    </citation>
    <scope>NUCLEOTIDE SEQUENCE [LARGE SCALE GENOMIC DNA]</scope>
    <source>
        <strain evidence="1 2">W43</strain>
        <plasmid evidence="1 2">pW43B</plasmid>
    </source>
</reference>
<sequence length="191" mass="20258">MANPTSLMQTGRQPDNLGVIGTAGVTLEEISGFGMVQISAWGATLAQTGAEVAAMAGCAQAPMPGQSVAGSKAVVLRVEPLKWWLVTPPGAVVSASKLAPDVGAVLDMQDSRCWLRVGGDHAEILLNHFLPLNLRPSAFPARAVASTVFHHVGVTLWREEKHFNMLIPRSSAQSLCELLFESARQYGVGET</sequence>
<dbReference type="AlphaFoldDB" id="A0A3T0N9L4"/>
<accession>A0A3T0N9L4</accession>
<evidence type="ECO:0000313" key="2">
    <source>
        <dbReference type="Proteomes" id="UP000283063"/>
    </source>
</evidence>
<dbReference type="EMBL" id="CP033221">
    <property type="protein sequence ID" value="AZV80713.1"/>
    <property type="molecule type" value="Genomic_DNA"/>
</dbReference>
<proteinExistence type="predicted"/>
<dbReference type="InterPro" id="IPR027266">
    <property type="entry name" value="TrmE/GcvT-like"/>
</dbReference>
<dbReference type="SUPFAM" id="SSF103025">
    <property type="entry name" value="Folate-binding domain"/>
    <property type="match status" value="1"/>
</dbReference>
<dbReference type="Proteomes" id="UP000283063">
    <property type="component" value="Plasmid pW43B"/>
</dbReference>
<dbReference type="OrthoDB" id="7350722at2"/>
<dbReference type="Gene3D" id="3.30.1360.120">
    <property type="entry name" value="Probable tRNA modification gtpase trme, domain 1"/>
    <property type="match status" value="1"/>
</dbReference>
<dbReference type="Gene3D" id="3.30.70.1520">
    <property type="entry name" value="Heterotetrameric sarcosine oxidase"/>
    <property type="match status" value="1"/>
</dbReference>
<evidence type="ECO:0000313" key="1">
    <source>
        <dbReference type="EMBL" id="AZV80713.1"/>
    </source>
</evidence>
<keyword evidence="2" id="KW-1185">Reference proteome</keyword>
<name>A0A3T0N9L4_9RHOB</name>
<gene>
    <name evidence="1" type="ORF">EBB79_22420</name>
</gene>
<keyword evidence="1" id="KW-0614">Plasmid</keyword>
<organism evidence="1 2">
    <name type="scientific">Parasedimentitalea marina</name>
    <dbReference type="NCBI Taxonomy" id="2483033"/>
    <lineage>
        <taxon>Bacteria</taxon>
        <taxon>Pseudomonadati</taxon>
        <taxon>Pseudomonadota</taxon>
        <taxon>Alphaproteobacteria</taxon>
        <taxon>Rhodobacterales</taxon>
        <taxon>Paracoccaceae</taxon>
        <taxon>Parasedimentitalea</taxon>
    </lineage>
</organism>